<sequence length="253" mass="29518">MQRPADKNNYVSSPNRSAPPERKPIHFPEVELKERSSKSLLANVLDIDDDFRHNYRGGGTPTPLQPTTFFRTVYRCKCSPEESDSKGEEEGKEDCLPFIQEILVDIIYVSVERAEKDNLTKTGEIRKPKKFKESLEMKKKRKLIAIIARHGVKPSCISCKRCSEKNTEARRTEINGEFWKLQKEEKKNFIFNNASDQVTKQKTENTASVVSRRSKSFLYVLKDNDGCKQRVCKIFFYETLGYEKNYSYWRCPY</sequence>
<dbReference type="AlphaFoldDB" id="A0A9N9ST36"/>
<dbReference type="Proteomes" id="UP001153709">
    <property type="component" value="Chromosome 10"/>
</dbReference>
<dbReference type="OrthoDB" id="5975154at2759"/>
<dbReference type="EMBL" id="OU898285">
    <property type="protein sequence ID" value="CAG9828728.1"/>
    <property type="molecule type" value="Genomic_DNA"/>
</dbReference>
<keyword evidence="3" id="KW-1185">Reference proteome</keyword>
<protein>
    <submittedName>
        <fullName evidence="2">Uncharacterized protein</fullName>
    </submittedName>
</protein>
<feature type="compositionally biased region" description="Basic and acidic residues" evidence="1">
    <location>
        <begin position="19"/>
        <end position="30"/>
    </location>
</feature>
<name>A0A9N9ST36_DIABA</name>
<evidence type="ECO:0000313" key="2">
    <source>
        <dbReference type="EMBL" id="CAG9828728.1"/>
    </source>
</evidence>
<organism evidence="2 3">
    <name type="scientific">Diabrotica balteata</name>
    <name type="common">Banded cucumber beetle</name>
    <dbReference type="NCBI Taxonomy" id="107213"/>
    <lineage>
        <taxon>Eukaryota</taxon>
        <taxon>Metazoa</taxon>
        <taxon>Ecdysozoa</taxon>
        <taxon>Arthropoda</taxon>
        <taxon>Hexapoda</taxon>
        <taxon>Insecta</taxon>
        <taxon>Pterygota</taxon>
        <taxon>Neoptera</taxon>
        <taxon>Endopterygota</taxon>
        <taxon>Coleoptera</taxon>
        <taxon>Polyphaga</taxon>
        <taxon>Cucujiformia</taxon>
        <taxon>Chrysomeloidea</taxon>
        <taxon>Chrysomelidae</taxon>
        <taxon>Galerucinae</taxon>
        <taxon>Diabroticina</taxon>
        <taxon>Diabroticites</taxon>
        <taxon>Diabrotica</taxon>
    </lineage>
</organism>
<reference evidence="2" key="1">
    <citation type="submission" date="2022-01" db="EMBL/GenBank/DDBJ databases">
        <authorList>
            <person name="King R."/>
        </authorList>
    </citation>
    <scope>NUCLEOTIDE SEQUENCE</scope>
</reference>
<proteinExistence type="predicted"/>
<feature type="region of interest" description="Disordered" evidence="1">
    <location>
        <begin position="1"/>
        <end position="30"/>
    </location>
</feature>
<gene>
    <name evidence="2" type="ORF">DIABBA_LOCUS2628</name>
</gene>
<evidence type="ECO:0000256" key="1">
    <source>
        <dbReference type="SAM" id="MobiDB-lite"/>
    </source>
</evidence>
<accession>A0A9N9ST36</accession>
<evidence type="ECO:0000313" key="3">
    <source>
        <dbReference type="Proteomes" id="UP001153709"/>
    </source>
</evidence>